<evidence type="ECO:0000256" key="12">
    <source>
        <dbReference type="SAM" id="SignalP"/>
    </source>
</evidence>
<protein>
    <recommendedName>
        <fullName evidence="9">Angiotensin-converting enzyme</fullName>
        <ecNumber evidence="9">3.4.-.-</ecNumber>
    </recommendedName>
</protein>
<dbReference type="Pfam" id="PF01401">
    <property type="entry name" value="Peptidase_M2"/>
    <property type="match status" value="1"/>
</dbReference>
<dbReference type="GO" id="GO:0008241">
    <property type="term" value="F:peptidyl-dipeptidase activity"/>
    <property type="evidence" value="ECO:0007669"/>
    <property type="project" value="InterPro"/>
</dbReference>
<dbReference type="AlphaFoldDB" id="A0AA38M458"/>
<dbReference type="Proteomes" id="UP001168821">
    <property type="component" value="Unassembled WGS sequence"/>
</dbReference>
<keyword evidence="9" id="KW-0121">Carboxypeptidase</keyword>
<reference evidence="13" key="1">
    <citation type="journal article" date="2023" name="G3 (Bethesda)">
        <title>Whole genome assemblies of Zophobas morio and Tenebrio molitor.</title>
        <authorList>
            <person name="Kaur S."/>
            <person name="Stinson S.A."/>
            <person name="diCenzo G.C."/>
        </authorList>
    </citation>
    <scope>NUCLEOTIDE SEQUENCE</scope>
    <source>
        <strain evidence="13">QUZm001</strain>
    </source>
</reference>
<keyword evidence="9" id="KW-0378">Hydrolase</keyword>
<dbReference type="PANTHER" id="PTHR10514">
    <property type="entry name" value="ANGIOTENSIN-CONVERTING ENZYME"/>
    <property type="match status" value="1"/>
</dbReference>
<feature type="signal peptide" evidence="12">
    <location>
        <begin position="1"/>
        <end position="18"/>
    </location>
</feature>
<evidence type="ECO:0000256" key="5">
    <source>
        <dbReference type="PIRSR" id="PIRSR601548-10"/>
    </source>
</evidence>
<comment type="similarity">
    <text evidence="1 8 9">Belongs to the peptidase M2 family.</text>
</comment>
<feature type="transmembrane region" description="Helical" evidence="11">
    <location>
        <begin position="634"/>
        <end position="655"/>
    </location>
</feature>
<keyword evidence="3 6" id="KW-1015">Disulfide bond</keyword>
<keyword evidence="11" id="KW-0812">Transmembrane</keyword>
<name>A0AA38M458_9CUCU</name>
<dbReference type="GO" id="GO:0006508">
    <property type="term" value="P:proteolysis"/>
    <property type="evidence" value="ECO:0007669"/>
    <property type="project" value="UniProtKB-KW"/>
</dbReference>
<dbReference type="GO" id="GO:0005886">
    <property type="term" value="C:plasma membrane"/>
    <property type="evidence" value="ECO:0007669"/>
    <property type="project" value="TreeGrafter"/>
</dbReference>
<feature type="disulfide bond" evidence="6 8">
    <location>
        <begin position="319"/>
        <end position="337"/>
    </location>
</feature>
<keyword evidence="11" id="KW-1133">Transmembrane helix</keyword>
<proteinExistence type="inferred from homology"/>
<dbReference type="PROSITE" id="PS52011">
    <property type="entry name" value="PEPTIDASE_M2"/>
    <property type="match status" value="1"/>
</dbReference>
<accession>A0AA38M458</accession>
<feature type="chain" id="PRO_5041469737" description="Angiotensin-converting enzyme" evidence="12">
    <location>
        <begin position="19"/>
        <end position="671"/>
    </location>
</feature>
<dbReference type="GO" id="GO:0004180">
    <property type="term" value="F:carboxypeptidase activity"/>
    <property type="evidence" value="ECO:0007669"/>
    <property type="project" value="UniProtKB-KW"/>
</dbReference>
<evidence type="ECO:0000313" key="14">
    <source>
        <dbReference type="Proteomes" id="UP001168821"/>
    </source>
</evidence>
<evidence type="ECO:0000256" key="7">
    <source>
        <dbReference type="PIRSR" id="PIRSR601548-5"/>
    </source>
</evidence>
<evidence type="ECO:0000256" key="10">
    <source>
        <dbReference type="SAM" id="MobiDB-lite"/>
    </source>
</evidence>
<evidence type="ECO:0000256" key="1">
    <source>
        <dbReference type="ARBA" id="ARBA00008139"/>
    </source>
</evidence>
<dbReference type="EMBL" id="JALNTZ010000008">
    <property type="protein sequence ID" value="KAJ3642833.1"/>
    <property type="molecule type" value="Genomic_DNA"/>
</dbReference>
<gene>
    <name evidence="13" type="ORF">Zmor_025585</name>
</gene>
<evidence type="ECO:0000256" key="11">
    <source>
        <dbReference type="SAM" id="Phobius"/>
    </source>
</evidence>
<evidence type="ECO:0000256" key="4">
    <source>
        <dbReference type="ARBA" id="ARBA00023180"/>
    </source>
</evidence>
<keyword evidence="9" id="KW-0862">Zinc</keyword>
<keyword evidence="9" id="KW-0479">Metal-binding</keyword>
<dbReference type="EC" id="3.4.-.-" evidence="9"/>
<keyword evidence="9" id="KW-0482">Metalloprotease</keyword>
<dbReference type="SUPFAM" id="SSF55486">
    <property type="entry name" value="Metalloproteases ('zincins'), catalytic domain"/>
    <property type="match status" value="1"/>
</dbReference>
<feature type="glycosylation site" description="N-linked (GlcNAc...) asparagine" evidence="7">
    <location>
        <position position="132"/>
    </location>
</feature>
<feature type="glycosylation site" description="N-linked (GlcNAc...) asparagine; partial" evidence="5">
    <location>
        <position position="132"/>
    </location>
</feature>
<evidence type="ECO:0000313" key="13">
    <source>
        <dbReference type="EMBL" id="KAJ3642833.1"/>
    </source>
</evidence>
<dbReference type="GO" id="GO:0008237">
    <property type="term" value="F:metallopeptidase activity"/>
    <property type="evidence" value="ECO:0007669"/>
    <property type="project" value="UniProtKB-KW"/>
</dbReference>
<evidence type="ECO:0000256" key="8">
    <source>
        <dbReference type="PROSITE-ProRule" id="PRU01355"/>
    </source>
</evidence>
<keyword evidence="14" id="KW-1185">Reference proteome</keyword>
<dbReference type="InterPro" id="IPR001548">
    <property type="entry name" value="Peptidase_M2"/>
</dbReference>
<keyword evidence="4 5" id="KW-0325">Glycoprotein</keyword>
<dbReference type="GO" id="GO:0005615">
    <property type="term" value="C:extracellular space"/>
    <property type="evidence" value="ECO:0007669"/>
    <property type="project" value="TreeGrafter"/>
</dbReference>
<comment type="cofactor">
    <cofactor evidence="9">
        <name>Zn(2+)</name>
        <dbReference type="ChEBI" id="CHEBI:29105"/>
    </cofactor>
    <text evidence="9">Binds 1 zinc ion per subunit.</text>
</comment>
<comment type="caution">
    <text evidence="13">The sequence shown here is derived from an EMBL/GenBank/DDBJ whole genome shotgun (WGS) entry which is preliminary data.</text>
</comment>
<keyword evidence="11" id="KW-0472">Membrane</keyword>
<feature type="region of interest" description="Disordered" evidence="10">
    <location>
        <begin position="606"/>
        <end position="627"/>
    </location>
</feature>
<keyword evidence="2 12" id="KW-0732">Signal</keyword>
<keyword evidence="9" id="KW-0645">Protease</keyword>
<evidence type="ECO:0000256" key="9">
    <source>
        <dbReference type="RuleBase" id="RU361144"/>
    </source>
</evidence>
<evidence type="ECO:0000256" key="6">
    <source>
        <dbReference type="PIRSR" id="PIRSR601548-4"/>
    </source>
</evidence>
<dbReference type="PRINTS" id="PR00791">
    <property type="entry name" value="PEPDIPTASEA"/>
</dbReference>
<organism evidence="13 14">
    <name type="scientific">Zophobas morio</name>
    <dbReference type="NCBI Taxonomy" id="2755281"/>
    <lineage>
        <taxon>Eukaryota</taxon>
        <taxon>Metazoa</taxon>
        <taxon>Ecdysozoa</taxon>
        <taxon>Arthropoda</taxon>
        <taxon>Hexapoda</taxon>
        <taxon>Insecta</taxon>
        <taxon>Pterygota</taxon>
        <taxon>Neoptera</taxon>
        <taxon>Endopterygota</taxon>
        <taxon>Coleoptera</taxon>
        <taxon>Polyphaga</taxon>
        <taxon>Cucujiformia</taxon>
        <taxon>Tenebrionidae</taxon>
        <taxon>Zophobas</taxon>
    </lineage>
</organism>
<sequence length="671" mass="76662">MSLLKPLLLLSFLLTTTAQDMYLEKILAELEIATLELQDDCENVAIAHKSSLLTNNYTERNEVQKKRAKLLKTVSETLKPLEEDVPPEFLRNWTLLVNPGDALLPEKDWSTLVDYEVGTDELVHTAAVHCKNGTQGCVLVKKGYGEILRSSRNQSLLKKGWSAWQTLLARKKSEFPGVLKLLSDAAARNGKEDPKSYWEMLADKEDAYQLADELWNEIKPIYFKLQEFVKTRLFRFYNISTSDSEIPVYLLGSNFGDDWSAVAPIVLPHPQLHYLAEAYLNKTKIQNVYKVAEQLTQNLSLGSLGSDFWSNSLFNMSICENHVLSFCVEQHSELFTCDKTTWSSYLDAFEVAIDVALRNMDYLNLARSDLRYCVVDEAVKGLGSVLGVKNLRNKVWGRSLFEKHDSDLQNNDMTELLLIALRVLPKLPFYLAADKWRLQLLENGFSDMEKQWWNFRKEYQGVAGVFNNESDFLSDPFITSNKPYLSKFLGTILEFQFLDYYKPDWQTPNQTIAENIANDENFRTMLHERSVTDWPLLIVNNHGFYDLSATPLVDFFAPLLSYLESAPVEQVIVTTPKTTTTTKRVELHPKALNTATIQTVNKKVVEEDTEPPLPPKHEHVEENQEGPNPAMETIGMYVGLALLGAVVVLIVFVVVSKQMKRKRTNNRRFET</sequence>
<evidence type="ECO:0000256" key="3">
    <source>
        <dbReference type="ARBA" id="ARBA00023157"/>
    </source>
</evidence>
<dbReference type="GO" id="GO:0046872">
    <property type="term" value="F:metal ion binding"/>
    <property type="evidence" value="ECO:0007669"/>
    <property type="project" value="UniProtKB-KW"/>
</dbReference>
<evidence type="ECO:0000256" key="2">
    <source>
        <dbReference type="ARBA" id="ARBA00022729"/>
    </source>
</evidence>
<dbReference type="PANTHER" id="PTHR10514:SF44">
    <property type="entry name" value="ANGIOTENSIN-CONVERTING ENZYME-RELATED"/>
    <property type="match status" value="1"/>
</dbReference>
<comment type="caution">
    <text evidence="8">Lacks conserved residue(s) required for the propagation of feature annotation.</text>
</comment>